<dbReference type="Pfam" id="PF11583">
    <property type="entry name" value="AurF"/>
    <property type="match status" value="1"/>
</dbReference>
<proteinExistence type="predicted"/>
<dbReference type="SUPFAM" id="SSF47240">
    <property type="entry name" value="Ferritin-like"/>
    <property type="match status" value="1"/>
</dbReference>
<dbReference type="GO" id="GO:0016491">
    <property type="term" value="F:oxidoreductase activity"/>
    <property type="evidence" value="ECO:0007669"/>
    <property type="project" value="InterPro"/>
</dbReference>
<dbReference type="Gene3D" id="1.10.620.20">
    <property type="entry name" value="Ribonucleotide Reductase, subunit A"/>
    <property type="match status" value="1"/>
</dbReference>
<dbReference type="EMBL" id="CP060131">
    <property type="protein sequence ID" value="QNG53065.1"/>
    <property type="molecule type" value="Genomic_DNA"/>
</dbReference>
<name>A0A7G7MJV4_9PSEU</name>
<accession>A0A7G7MJV4</accession>
<dbReference type="InterPro" id="IPR009078">
    <property type="entry name" value="Ferritin-like_SF"/>
</dbReference>
<dbReference type="RefSeq" id="WP_185719894.1">
    <property type="nucleotide sequence ID" value="NZ_BAAAWI010000001.1"/>
</dbReference>
<protein>
    <submittedName>
        <fullName evidence="1">Diiron oxygenase</fullName>
    </submittedName>
</protein>
<dbReference type="AlphaFoldDB" id="A0A7G7MJV4"/>
<keyword evidence="2" id="KW-1185">Reference proteome</keyword>
<organism evidence="1 2">
    <name type="scientific">Pseudonocardia petroleophila</name>
    <dbReference type="NCBI Taxonomy" id="37331"/>
    <lineage>
        <taxon>Bacteria</taxon>
        <taxon>Bacillati</taxon>
        <taxon>Actinomycetota</taxon>
        <taxon>Actinomycetes</taxon>
        <taxon>Pseudonocardiales</taxon>
        <taxon>Pseudonocardiaceae</taxon>
        <taxon>Pseudonocardia</taxon>
    </lineage>
</organism>
<dbReference type="Proteomes" id="UP000515728">
    <property type="component" value="Chromosome"/>
</dbReference>
<gene>
    <name evidence="1" type="ORF">H6H00_03275</name>
</gene>
<dbReference type="KEGG" id="ppel:H6H00_03275"/>
<evidence type="ECO:0000313" key="2">
    <source>
        <dbReference type="Proteomes" id="UP000515728"/>
    </source>
</evidence>
<evidence type="ECO:0000313" key="1">
    <source>
        <dbReference type="EMBL" id="QNG53065.1"/>
    </source>
</evidence>
<dbReference type="InterPro" id="IPR025859">
    <property type="entry name" value="AurF/CmlI"/>
</dbReference>
<dbReference type="InterPro" id="IPR012348">
    <property type="entry name" value="RNR-like"/>
</dbReference>
<reference evidence="1 2" key="1">
    <citation type="submission" date="2020-08" db="EMBL/GenBank/DDBJ databases">
        <authorList>
            <person name="Mo P."/>
        </authorList>
    </citation>
    <scope>NUCLEOTIDE SEQUENCE [LARGE SCALE GENOMIC DNA]</scope>
    <source>
        <strain evidence="1 2">CGMCC 4.1532</strain>
    </source>
</reference>
<sequence length="298" mass="33738">MKVTDRESVAERLLRSSLEHSYEPAIDVDWDAELVAGLYGISPERCSLYGTDLWDGLTEDEKVTLSIHEICSIAQVGLWFEMILMQMLLRYSYDRDPRTGHVQYALTEIADECRHSIMFAKLAARFDVPDYRPGPLVHALGGLFGATAGGAAMFASVLVAEETLDQLQRESMRDERVQPLSRMVNRIHVTEEARHVRWAREELARLMPRLTAHQRRVARTLTPVVSFVVVRSLIHPQVYASVGLDPATARRAALANPHHRASIAWSARKLMPFLREVGIVGGPLTRLWRYANLIDRTD</sequence>